<evidence type="ECO:0000256" key="1">
    <source>
        <dbReference type="SAM" id="Phobius"/>
    </source>
</evidence>
<evidence type="ECO:0000313" key="3">
    <source>
        <dbReference type="Proteomes" id="UP000008456"/>
    </source>
</evidence>
<dbReference type="AlphaFoldDB" id="F3Y8R0"/>
<protein>
    <submittedName>
        <fullName evidence="2">Uncharacterized protein</fullName>
    </submittedName>
</protein>
<reference evidence="2 3" key="1">
    <citation type="journal article" date="2011" name="J. Bacteriol.">
        <title>Complete genome sequence of Melissococcus plutonius ATCC 35311.</title>
        <authorList>
            <person name="Okumura K."/>
            <person name="Arai R."/>
            <person name="Okura M."/>
            <person name="Kirikae T."/>
            <person name="Takamatsu D."/>
            <person name="Osaki M."/>
            <person name="Miyoshi-Akiyama T."/>
        </authorList>
    </citation>
    <scope>NUCLEOTIDE SEQUENCE [LARGE SCALE GENOMIC DNA]</scope>
    <source>
        <strain evidence="3">ATCC 35311 / CIP 104052 / LMG 20360 / NCIMB 702443</strain>
    </source>
</reference>
<gene>
    <name evidence="2" type="ordered locus">MPTP_0406</name>
</gene>
<accession>F3Y8R0</accession>
<dbReference type="HOGENOM" id="CLU_3292214_0_0_9"/>
<sequence length="40" mass="5044">MIKIRFIEKIKEIDQYLYNIFSFIFVPIYSEIAYRKFDTF</sequence>
<organism evidence="2 3">
    <name type="scientific">Melissococcus plutonius (strain ATCC 35311 / DSM 29964 / CIP 104052 / LMG 20360 / NCIMB 702443)</name>
    <dbReference type="NCBI Taxonomy" id="940190"/>
    <lineage>
        <taxon>Bacteria</taxon>
        <taxon>Bacillati</taxon>
        <taxon>Bacillota</taxon>
        <taxon>Bacilli</taxon>
        <taxon>Lactobacillales</taxon>
        <taxon>Enterococcaceae</taxon>
        <taxon>Melissococcus</taxon>
    </lineage>
</organism>
<proteinExistence type="predicted"/>
<dbReference type="Proteomes" id="UP000008456">
    <property type="component" value="Chromosome"/>
</dbReference>
<dbReference type="EMBL" id="AP012200">
    <property type="protein sequence ID" value="BAK20888.1"/>
    <property type="molecule type" value="Genomic_DNA"/>
</dbReference>
<dbReference type="KEGG" id="mps:MPTP_0406"/>
<reference key="2">
    <citation type="submission" date="2011-04" db="EMBL/GenBank/DDBJ databases">
        <title>Whole genome sequence of Melissococcus plutonius ATCC 35311.</title>
        <authorList>
            <person name="Okumura K."/>
            <person name="Arai R."/>
            <person name="Osaki M."/>
            <person name="Okura M."/>
            <person name="Kirikae T."/>
            <person name="Takamatsu D."/>
            <person name="Akiyama T."/>
        </authorList>
    </citation>
    <scope>NUCLEOTIDE SEQUENCE</scope>
    <source>
        <strain>ATCC 35311</strain>
    </source>
</reference>
<feature type="transmembrane region" description="Helical" evidence="1">
    <location>
        <begin position="16"/>
        <end position="34"/>
    </location>
</feature>
<keyword evidence="1" id="KW-0812">Transmembrane</keyword>
<name>F3Y8R0_MELPT</name>
<keyword evidence="3" id="KW-1185">Reference proteome</keyword>
<keyword evidence="1" id="KW-1133">Transmembrane helix</keyword>
<evidence type="ECO:0000313" key="2">
    <source>
        <dbReference type="EMBL" id="BAK20888.1"/>
    </source>
</evidence>
<keyword evidence="1" id="KW-0472">Membrane</keyword>